<feature type="region of interest" description="Disordered" evidence="2">
    <location>
        <begin position="211"/>
        <end position="265"/>
    </location>
</feature>
<feature type="region of interest" description="Disordered" evidence="2">
    <location>
        <begin position="282"/>
        <end position="340"/>
    </location>
</feature>
<keyword evidence="1" id="KW-0175">Coiled coil</keyword>
<feature type="coiled-coil region" evidence="1">
    <location>
        <begin position="444"/>
        <end position="471"/>
    </location>
</feature>
<feature type="region of interest" description="Disordered" evidence="2">
    <location>
        <begin position="1"/>
        <end position="67"/>
    </location>
</feature>
<evidence type="ECO:0000259" key="3">
    <source>
        <dbReference type="Pfam" id="PF15456"/>
    </source>
</evidence>
<dbReference type="AlphaFoldDB" id="A0A8H4LYG5"/>
<keyword evidence="5" id="KW-1185">Reference proteome</keyword>
<reference evidence="4 5" key="1">
    <citation type="journal article" date="2020" name="Genome Biol. Evol.">
        <title>A new high-quality draft genome assembly of the Chinese cordyceps Ophiocordyceps sinensis.</title>
        <authorList>
            <person name="Shu R."/>
            <person name="Zhang J."/>
            <person name="Meng Q."/>
            <person name="Zhang H."/>
            <person name="Zhou G."/>
            <person name="Li M."/>
            <person name="Wu P."/>
            <person name="Zhao Y."/>
            <person name="Chen C."/>
            <person name="Qin Q."/>
        </authorList>
    </citation>
    <scope>NUCLEOTIDE SEQUENCE [LARGE SCALE GENOMIC DNA]</scope>
    <source>
        <strain evidence="4 5">IOZ07</strain>
    </source>
</reference>
<feature type="compositionally biased region" description="Basic and acidic residues" evidence="2">
    <location>
        <begin position="330"/>
        <end position="340"/>
    </location>
</feature>
<protein>
    <recommendedName>
        <fullName evidence="3">Up-regulated during septation protein 1 domain-containing protein</fullName>
    </recommendedName>
</protein>
<feature type="compositionally biased region" description="Basic residues" evidence="2">
    <location>
        <begin position="97"/>
        <end position="107"/>
    </location>
</feature>
<evidence type="ECO:0000256" key="2">
    <source>
        <dbReference type="SAM" id="MobiDB-lite"/>
    </source>
</evidence>
<feature type="domain" description="Up-regulated during septation protein 1" evidence="3">
    <location>
        <begin position="365"/>
        <end position="479"/>
    </location>
</feature>
<feature type="compositionally biased region" description="Polar residues" evidence="2">
    <location>
        <begin position="622"/>
        <end position="635"/>
    </location>
</feature>
<feature type="region of interest" description="Disordered" evidence="2">
    <location>
        <begin position="506"/>
        <end position="536"/>
    </location>
</feature>
<sequence>MAHIASCVAGAEHASSRPSSSLPSSLSSPLASSPDKPHAWRMLPSHQQPRYQLFPKDRQPAPLTCRKPLDPEKAFAYAMGQGSDKANAVAHLRLRPNQHGQARRRKPAAHDSSHMTTVHEVPMDSPTIPTRLALHGRSFSAPKEKTEPITGLIQRDGKRHEFPSAIDKALTAVAEPPWSPPSSILTRDELGLRRNRPTPLLQSNISLAKLWSDSAPPRESPGREPYTPSASTPDPSLPRSATTDGTSATPLTTPTSAPFTEPHYASPKSWGGAGFTSPCGAACGHQRRVSESSSIMDRGRPRKRAGPPSSNMCRDKDKTSPLLEPSKCNESARDQSLERRAFEDLPRGWKPRDAVGKLGAGDSASLQKQAYRQAERFEVLGASHVEALSKELRQLDQRTEYLRRTYKSLRAGRRNLHSRICQYLRSPRTTRFSHESMLRQEEALAELDDSIDDWVNRLEHVENRRTRIRQKLLEHIAAATLLPGVPSSPAAPARSLQQIMGVRSPVLSSISTPPQSPTRQAFSNPPGGESPSPQRVVAQVPGTILEQPVAEVEQAAQRSRGSMASGTRRADVESIRVYMGSDIFALLADVEDEISRMGSRRIPAGPAGSSGRQAGREEHGSPNGSATSLSESAPSFVSPAPRTPAPKTWATKDGFDEMMSSIPPPPPLKDTKPAEGEVLLTNAVFRP</sequence>
<feature type="compositionally biased region" description="Low complexity" evidence="2">
    <location>
        <begin position="241"/>
        <end position="260"/>
    </location>
</feature>
<accession>A0A8H4LYG5</accession>
<evidence type="ECO:0000313" key="4">
    <source>
        <dbReference type="EMBL" id="KAF4507903.1"/>
    </source>
</evidence>
<feature type="region of interest" description="Disordered" evidence="2">
    <location>
        <begin position="97"/>
        <end position="126"/>
    </location>
</feature>
<proteinExistence type="predicted"/>
<gene>
    <name evidence="4" type="ORF">G6O67_004352</name>
</gene>
<comment type="caution">
    <text evidence="4">The sequence shown here is derived from an EMBL/GenBank/DDBJ whole genome shotgun (WGS) entry which is preliminary data.</text>
</comment>
<dbReference type="Proteomes" id="UP000557566">
    <property type="component" value="Unassembled WGS sequence"/>
</dbReference>
<feature type="compositionally biased region" description="Polar residues" evidence="2">
    <location>
        <begin position="506"/>
        <end position="523"/>
    </location>
</feature>
<name>A0A8H4LYG5_9HYPO</name>
<evidence type="ECO:0000313" key="5">
    <source>
        <dbReference type="Proteomes" id="UP000557566"/>
    </source>
</evidence>
<dbReference type="OrthoDB" id="5429395at2759"/>
<dbReference type="EMBL" id="JAAVMX010000005">
    <property type="protein sequence ID" value="KAF4507903.1"/>
    <property type="molecule type" value="Genomic_DNA"/>
</dbReference>
<feature type="compositionally biased region" description="Low complexity" evidence="2">
    <location>
        <begin position="16"/>
        <end position="34"/>
    </location>
</feature>
<organism evidence="4 5">
    <name type="scientific">Ophiocordyceps sinensis</name>
    <dbReference type="NCBI Taxonomy" id="72228"/>
    <lineage>
        <taxon>Eukaryota</taxon>
        <taxon>Fungi</taxon>
        <taxon>Dikarya</taxon>
        <taxon>Ascomycota</taxon>
        <taxon>Pezizomycotina</taxon>
        <taxon>Sordariomycetes</taxon>
        <taxon>Hypocreomycetidae</taxon>
        <taxon>Hypocreales</taxon>
        <taxon>Ophiocordycipitaceae</taxon>
        <taxon>Ophiocordyceps</taxon>
    </lineage>
</organism>
<dbReference type="InterPro" id="IPR029191">
    <property type="entry name" value="Uds1"/>
</dbReference>
<evidence type="ECO:0000256" key="1">
    <source>
        <dbReference type="SAM" id="Coils"/>
    </source>
</evidence>
<dbReference type="Pfam" id="PF15456">
    <property type="entry name" value="Uds1"/>
    <property type="match status" value="1"/>
</dbReference>
<feature type="region of interest" description="Disordered" evidence="2">
    <location>
        <begin position="599"/>
        <end position="675"/>
    </location>
</feature>